<comment type="caution">
    <text evidence="11">The sequence shown here is derived from an EMBL/GenBank/DDBJ whole genome shotgun (WGS) entry which is preliminary data.</text>
</comment>
<dbReference type="PROSITE" id="PS51546">
    <property type="entry name" value="PI3K_RBD"/>
    <property type="match status" value="1"/>
</dbReference>
<feature type="region of interest" description="Disordered" evidence="6">
    <location>
        <begin position="711"/>
        <end position="731"/>
    </location>
</feature>
<feature type="compositionally biased region" description="Low complexity" evidence="6">
    <location>
        <begin position="393"/>
        <end position="411"/>
    </location>
</feature>
<keyword evidence="12" id="KW-1185">Reference proteome</keyword>
<feature type="region of interest" description="Disordered" evidence="6">
    <location>
        <begin position="1282"/>
        <end position="1307"/>
    </location>
</feature>
<dbReference type="PROSITE" id="PS51547">
    <property type="entry name" value="C2_PI3K"/>
    <property type="match status" value="1"/>
</dbReference>
<keyword evidence="3" id="KW-0418">Kinase</keyword>
<feature type="domain" description="PIK helical" evidence="8">
    <location>
        <begin position="1629"/>
        <end position="1807"/>
    </location>
</feature>
<evidence type="ECO:0000259" key="7">
    <source>
        <dbReference type="PROSITE" id="PS50290"/>
    </source>
</evidence>
<dbReference type="GO" id="GO:0005886">
    <property type="term" value="C:plasma membrane"/>
    <property type="evidence" value="ECO:0007669"/>
    <property type="project" value="TreeGrafter"/>
</dbReference>
<dbReference type="Gene3D" id="3.10.20.90">
    <property type="entry name" value="Phosphatidylinositol 3-kinase Catalytic Subunit, Chain A, domain 1"/>
    <property type="match status" value="1"/>
</dbReference>
<evidence type="ECO:0000259" key="9">
    <source>
        <dbReference type="PROSITE" id="PS51546"/>
    </source>
</evidence>
<dbReference type="SMART" id="SM00145">
    <property type="entry name" value="PI3Ka"/>
    <property type="match status" value="1"/>
</dbReference>
<feature type="region of interest" description="Disordered" evidence="6">
    <location>
        <begin position="427"/>
        <end position="464"/>
    </location>
</feature>
<feature type="compositionally biased region" description="Low complexity" evidence="6">
    <location>
        <begin position="450"/>
        <end position="463"/>
    </location>
</feature>
<organism evidence="11 12">
    <name type="scientific">Dermatophagoides farinae</name>
    <name type="common">American house dust mite</name>
    <dbReference type="NCBI Taxonomy" id="6954"/>
    <lineage>
        <taxon>Eukaryota</taxon>
        <taxon>Metazoa</taxon>
        <taxon>Ecdysozoa</taxon>
        <taxon>Arthropoda</taxon>
        <taxon>Chelicerata</taxon>
        <taxon>Arachnida</taxon>
        <taxon>Acari</taxon>
        <taxon>Acariformes</taxon>
        <taxon>Sarcoptiformes</taxon>
        <taxon>Astigmata</taxon>
        <taxon>Psoroptidia</taxon>
        <taxon>Analgoidea</taxon>
        <taxon>Pyroglyphidae</taxon>
        <taxon>Dermatophagoidinae</taxon>
        <taxon>Dermatophagoides</taxon>
    </lineage>
</organism>
<dbReference type="InterPro" id="IPR001263">
    <property type="entry name" value="PI3K_accessory_dom"/>
</dbReference>
<dbReference type="InterPro" id="IPR036940">
    <property type="entry name" value="PI3/4_kinase_cat_sf"/>
</dbReference>
<accession>A0A922L9X5</accession>
<proteinExistence type="inferred from homology"/>
<feature type="domain" description="PI3K/PI4K catalytic" evidence="7">
    <location>
        <begin position="1873"/>
        <end position="2159"/>
    </location>
</feature>
<evidence type="ECO:0000313" key="12">
    <source>
        <dbReference type="Proteomes" id="UP000790347"/>
    </source>
</evidence>
<feature type="domain" description="PI3K-RBD" evidence="9">
    <location>
        <begin position="1136"/>
        <end position="1225"/>
    </location>
</feature>
<dbReference type="GO" id="GO:0043491">
    <property type="term" value="P:phosphatidylinositol 3-kinase/protein kinase B signal transduction"/>
    <property type="evidence" value="ECO:0007669"/>
    <property type="project" value="TreeGrafter"/>
</dbReference>
<dbReference type="InterPro" id="IPR015433">
    <property type="entry name" value="PI3/4_kinase"/>
</dbReference>
<dbReference type="GO" id="GO:0035005">
    <property type="term" value="F:1-phosphatidylinositol-4-phosphate 3-kinase activity"/>
    <property type="evidence" value="ECO:0007669"/>
    <property type="project" value="TreeGrafter"/>
</dbReference>
<reference evidence="11" key="1">
    <citation type="submission" date="2013-05" db="EMBL/GenBank/DDBJ databases">
        <authorList>
            <person name="Yim A.K.Y."/>
            <person name="Chan T.F."/>
            <person name="Ji K.M."/>
            <person name="Liu X.Y."/>
            <person name="Zhou J.W."/>
            <person name="Li R.Q."/>
            <person name="Yang K.Y."/>
            <person name="Li J."/>
            <person name="Li M."/>
            <person name="Law P.T.W."/>
            <person name="Wu Y.L."/>
            <person name="Cai Z.L."/>
            <person name="Qin H."/>
            <person name="Bao Y."/>
            <person name="Leung R.K.K."/>
            <person name="Ng P.K.S."/>
            <person name="Zou J."/>
            <person name="Zhong X.J."/>
            <person name="Ran P.X."/>
            <person name="Zhong N.S."/>
            <person name="Liu Z.G."/>
            <person name="Tsui S.K.W."/>
        </authorList>
    </citation>
    <scope>NUCLEOTIDE SEQUENCE</scope>
    <source>
        <strain evidence="11">Derf</strain>
        <tissue evidence="11">Whole organism</tissue>
    </source>
</reference>
<gene>
    <name evidence="11" type="primary">PIK3CA_1</name>
    <name evidence="11" type="ORF">DERF_004315</name>
</gene>
<dbReference type="PROSITE" id="PS50290">
    <property type="entry name" value="PI3_4_KINASE_3"/>
    <property type="match status" value="1"/>
</dbReference>
<dbReference type="InterPro" id="IPR000403">
    <property type="entry name" value="PI3/4_kinase_cat_dom"/>
</dbReference>
<name>A0A922L9X5_DERFA</name>
<dbReference type="Proteomes" id="UP000790347">
    <property type="component" value="Unassembled WGS sequence"/>
</dbReference>
<dbReference type="GO" id="GO:0048015">
    <property type="term" value="P:phosphatidylinositol-mediated signaling"/>
    <property type="evidence" value="ECO:0007669"/>
    <property type="project" value="TreeGrafter"/>
</dbReference>
<dbReference type="InterPro" id="IPR018936">
    <property type="entry name" value="PI3/4_kinase_CS"/>
</dbReference>
<dbReference type="Gene3D" id="3.10.20.770">
    <property type="match status" value="2"/>
</dbReference>
<feature type="region of interest" description="Disordered" evidence="6">
    <location>
        <begin position="910"/>
        <end position="931"/>
    </location>
</feature>
<evidence type="ECO:0000256" key="4">
    <source>
        <dbReference type="ARBA" id="ARBA00022840"/>
    </source>
</evidence>
<dbReference type="GO" id="GO:0005737">
    <property type="term" value="C:cytoplasm"/>
    <property type="evidence" value="ECO:0007669"/>
    <property type="project" value="TreeGrafter"/>
</dbReference>
<dbReference type="Pfam" id="PF00454">
    <property type="entry name" value="PI3_PI4_kinase"/>
    <property type="match status" value="1"/>
</dbReference>
<dbReference type="PANTHER" id="PTHR10048:SF111">
    <property type="entry name" value="PHOSPHATIDYLINOSITOL 3-KINASE AGE-1"/>
    <property type="match status" value="1"/>
</dbReference>
<evidence type="ECO:0000256" key="5">
    <source>
        <dbReference type="PROSITE-ProRule" id="PRU00880"/>
    </source>
</evidence>
<dbReference type="PANTHER" id="PTHR10048">
    <property type="entry name" value="PHOSPHATIDYLINOSITOL KINASE"/>
    <property type="match status" value="1"/>
</dbReference>
<dbReference type="Gene3D" id="2.60.40.150">
    <property type="entry name" value="C2 domain"/>
    <property type="match status" value="1"/>
</dbReference>
<feature type="compositionally biased region" description="Polar residues" evidence="6">
    <location>
        <begin position="711"/>
        <end position="720"/>
    </location>
</feature>
<reference evidence="11" key="2">
    <citation type="journal article" date="2022" name="Res Sq">
        <title>Comparative Genomics Reveals Insights into the Divergent Evolution of Astigmatic Mites and Household Pest Adaptations.</title>
        <authorList>
            <person name="Xiong Q."/>
            <person name="Wan A.T.-Y."/>
            <person name="Liu X.-Y."/>
            <person name="Fung C.S.-H."/>
            <person name="Xiao X."/>
            <person name="Malainual N."/>
            <person name="Hou J."/>
            <person name="Wang L."/>
            <person name="Wang M."/>
            <person name="Yang K."/>
            <person name="Cui Y."/>
            <person name="Leung E."/>
            <person name="Nong W."/>
            <person name="Shin S.-K."/>
            <person name="Au S."/>
            <person name="Jeong K.Y."/>
            <person name="Chew F.T."/>
            <person name="Hui J."/>
            <person name="Leung T.F."/>
            <person name="Tungtrongchitr A."/>
            <person name="Zhong N."/>
            <person name="Liu Z."/>
            <person name="Tsui S."/>
        </authorList>
    </citation>
    <scope>NUCLEOTIDE SEQUENCE</scope>
    <source>
        <strain evidence="11">Derf</strain>
        <tissue evidence="11">Whole organism</tissue>
    </source>
</reference>
<dbReference type="GO" id="GO:0005524">
    <property type="term" value="F:ATP binding"/>
    <property type="evidence" value="ECO:0007669"/>
    <property type="project" value="UniProtKB-KW"/>
</dbReference>
<dbReference type="GO" id="GO:0016303">
    <property type="term" value="F:1-phosphatidylinositol-3-kinase activity"/>
    <property type="evidence" value="ECO:0007669"/>
    <property type="project" value="TreeGrafter"/>
</dbReference>
<feature type="domain" description="C2 PI3K-type" evidence="10">
    <location>
        <begin position="1407"/>
        <end position="1569"/>
    </location>
</feature>
<keyword evidence="2" id="KW-0547">Nucleotide-binding</keyword>
<dbReference type="PROSITE" id="PS00915">
    <property type="entry name" value="PI3_4_KINASE_1"/>
    <property type="match status" value="1"/>
</dbReference>
<evidence type="ECO:0000256" key="3">
    <source>
        <dbReference type="ARBA" id="ARBA00022777"/>
    </source>
</evidence>
<evidence type="ECO:0000259" key="8">
    <source>
        <dbReference type="PROSITE" id="PS51545"/>
    </source>
</evidence>
<feature type="region of interest" description="Disordered" evidence="6">
    <location>
        <begin position="1600"/>
        <end position="1619"/>
    </location>
</feature>
<dbReference type="SUPFAM" id="SSF56112">
    <property type="entry name" value="Protein kinase-like (PK-like)"/>
    <property type="match status" value="1"/>
</dbReference>
<dbReference type="SUPFAM" id="SSF54236">
    <property type="entry name" value="Ubiquitin-like"/>
    <property type="match status" value="1"/>
</dbReference>
<feature type="region of interest" description="Disordered" evidence="6">
    <location>
        <begin position="478"/>
        <end position="502"/>
    </location>
</feature>
<dbReference type="InterPro" id="IPR002420">
    <property type="entry name" value="PI3K-type_C2_dom"/>
</dbReference>
<dbReference type="GO" id="GO:0005942">
    <property type="term" value="C:phosphatidylinositol 3-kinase complex"/>
    <property type="evidence" value="ECO:0007669"/>
    <property type="project" value="TreeGrafter"/>
</dbReference>
<sequence>MAYSSNVSTSGPNADIVPRHPCLSCRSSSSSSSAMTIINDDDNNQEKNYYQTVCTAVQSLINESSSSSSSSNLPDDLSQATTEQLINELIRLSLKKAQYCLTCPCNKFHDDLLSMMSIEANAQLKKRFLPQFQNSFINNNNNNNNNNMIDMANIRHDLLYQPLIGDYVPMIDEQKQKSSSSSSSSSKNDIAKHLEHTSGTNTAGDEGCSRINHHPHCFKCPLNLNGKNQHEWIQQVSRMNSSGYPTNVPIIDCTPSTFQTLQNYFPYMLYPLLHSLDEADIRIHAVYNELGPTTSEHQRLHRYVDLNIFLPNGFFIQFSTENDRTLAEIKRDLWYEFEPMIAKIRGHIEKSNQRNSRSRRSLIWLTGINRFSTESLKRAGRKFSFSRTKKYPSIDSNQSSTSSLTSTSTIKRTTSLHESIKTNFIDQDKITSSHNNNNNKDKDKDDLNEKTTTSNNNNNNQSQIKLKQFSCILPDIKDETSEQNDNNNQQKQQQLQQQQQQSKRINLLLSNDNYDDGSTINQSLLVDDGKIRLKFLSFVNADQCDYSFQSLTNPWEEIYDDNSHLYELNEQVPYYLRLVELTSDKNEKILNSRIRQVIKCSVNKLEVYRTDEFCDFRYGMYQCMVDAVRQREKFSIEKRINYEFESELDEIDTLNLSVQTMVKKFRLDEMIDLTNNNPDAMDSWTISLANYFNHPFPFMPKNRRRNFSSALNPNSMNTKTPGAYSPYHRRSTGQSNKIIQEILPSSNTKDIKEDEGPVYAEVCVVPSSSSSTKTTTTTGENQFNDISSLAIKSTPLIKSFQISHMNPMIKPSNKVSKHKRHLKPIKHRPSLTPVFEEDEAPNINVGKNKHSEQLDENEDKVDYITINVANKMINFRKPYPRKFDAKIWISINLIKRSTTTTTTATINDDKNKSGDLHIKSNKLNDNRKENDNINDTLDTLINELAKIPTSNDNNDEIIKKESIDNRDFYHDFDNPNILDSSDDDIDNGFDDNDNDDDEKNNNQNINQIVHSSKMKNIDKISVNNNEKTLLKRFVRSISLKRNKQEKFKNSNIHPSLSIDVCFNNLKSNDNNNIDENSLIPFMIKAYSNKTARDLIQKLLVQITSHIEHKRNSSSFFSSSSSATISTSNASSSSSSSSLLSLRAYQRKFKSIQENLIQTITNGPKSSLKSPIETTLFSQYDLNPDSYLLKICGYDQYLIGDHPLIRFEYIRNCVSKGKIPHLLLVQKETVIKLLPSYVHLEPSFLRRLHQFTSTNTSYSLLTNEYESQKANISYRLTDGFTSKGRYHSNNNNNNNKRHNHRTYSSPSSSLSIASRQTFDNCSKLNNSNNQEYCHYSTISHVIQQQQQQNSSPSITVSTSSDEDCIQDCNDDDDENDFYIEFIDNNKTLDSWIYRGLYEKNRLISLWRISQIFRVRILAASYVNVKLANKVFVRMAVCHGNELLSEIHSTDHVEPHTPSWNKWLEFNNIFTYHLPLSARLSLELCITSSRRDQDGCPIGWVNLPLFNYRRCLLSGRISLTLWQMKISETNNDTVNNNGETLSTTSVLSNRCGCIGSNPMKDSAPRLDLEFDQYEQPVVYPSQADIFEYAQIVNRQEGSTRLQFQQPKLSKQSSRESNISSFDTSPFSIDRVYRPDSNELKLKQLRKSLSRRDPFSEMSEQEKDFFWRERYIIRELCPDALHKIVEAVRWMNRDEVCQLYALLDQWPIVSADIAILLLGPRYPDPMVRSFAIKCLDRGLSDQLMLHYLLQLVQLITNETYLNNDLSRLLLRRALLNRRFGNLFFWHVRSRLSEQFYSPRWCVLLEMYCRGLSERSLLETLHQVLALEEIEQISMNTATVADRKQAILKRLQQPQILKIVQGFYNPLNITLRLDRLKAEHLRVMDSAKRPLWLEWLNSDPFARTSGVLINAIIFKSGDDLRQDMLTLQVIRIMDQIWRRENLDLRMLPYNCLATGDQVGLIEVVPHAKTVMSIQRVGGRKAALQIDSSKLHKWIREHNNDNYDNAVENFTRSCAGYCVATFILGIGDRNPDNIMVNEDGQIFHIDFGHFLGHFKKKFGINRERVPFVLTYDFLQVIAKGAENPLKSREFEAFQNLCNDAYLALHDNAGLLISLFTMMLGTGIPELQTMDDIQYLRQTLQIERSRKEALEYFEQQLDDAYGGAWSTKLDWFFHSVKHA</sequence>
<dbReference type="GO" id="GO:0016477">
    <property type="term" value="P:cell migration"/>
    <property type="evidence" value="ECO:0007669"/>
    <property type="project" value="TreeGrafter"/>
</dbReference>
<dbReference type="InterPro" id="IPR016024">
    <property type="entry name" value="ARM-type_fold"/>
</dbReference>
<dbReference type="SUPFAM" id="SSF48371">
    <property type="entry name" value="ARM repeat"/>
    <property type="match status" value="1"/>
</dbReference>
<evidence type="ECO:0000256" key="1">
    <source>
        <dbReference type="ARBA" id="ARBA00022679"/>
    </source>
</evidence>
<evidence type="ECO:0000259" key="10">
    <source>
        <dbReference type="PROSITE" id="PS51547"/>
    </source>
</evidence>
<dbReference type="InterPro" id="IPR011009">
    <property type="entry name" value="Kinase-like_dom_sf"/>
</dbReference>
<dbReference type="SMART" id="SM00142">
    <property type="entry name" value="PI3K_C2"/>
    <property type="match status" value="1"/>
</dbReference>
<dbReference type="Gene3D" id="3.30.1010.10">
    <property type="entry name" value="Phosphatidylinositol 3-kinase Catalytic Subunit, Chain A, domain 4"/>
    <property type="match status" value="1"/>
</dbReference>
<keyword evidence="4" id="KW-0067">ATP-binding</keyword>
<dbReference type="EMBL" id="ASGP02000002">
    <property type="protein sequence ID" value="KAH9520615.1"/>
    <property type="molecule type" value="Genomic_DNA"/>
</dbReference>
<keyword evidence="1" id="KW-0808">Transferase</keyword>
<evidence type="ECO:0000313" key="11">
    <source>
        <dbReference type="EMBL" id="KAH9520615.1"/>
    </source>
</evidence>
<dbReference type="InterPro" id="IPR000341">
    <property type="entry name" value="PI3K_Ras-bd_dom"/>
</dbReference>
<dbReference type="InterPro" id="IPR042236">
    <property type="entry name" value="PI3K_accessory_sf"/>
</dbReference>
<dbReference type="Gene3D" id="1.10.1070.11">
    <property type="entry name" value="Phosphatidylinositol 3-/4-kinase, catalytic domain"/>
    <property type="match status" value="1"/>
</dbReference>
<feature type="compositionally biased region" description="Basic and acidic residues" evidence="6">
    <location>
        <begin position="439"/>
        <end position="449"/>
    </location>
</feature>
<evidence type="ECO:0000256" key="2">
    <source>
        <dbReference type="ARBA" id="ARBA00022741"/>
    </source>
</evidence>
<dbReference type="InterPro" id="IPR035892">
    <property type="entry name" value="C2_domain_sf"/>
</dbReference>
<protein>
    <submittedName>
        <fullName evidence="11">Phosphatidylinositol 4,5-bisphosphate 3-kinase catalytic subunit alpha isoform</fullName>
    </submittedName>
</protein>
<dbReference type="SMART" id="SM00146">
    <property type="entry name" value="PI3Kc"/>
    <property type="match status" value="1"/>
</dbReference>
<dbReference type="Gene3D" id="1.25.40.70">
    <property type="entry name" value="Phosphatidylinositol 3-kinase, accessory domain (PIK)"/>
    <property type="match status" value="1"/>
</dbReference>
<feature type="compositionally biased region" description="Low complexity" evidence="6">
    <location>
        <begin position="483"/>
        <end position="501"/>
    </location>
</feature>
<dbReference type="FunFam" id="1.10.1070.11:FF:000001">
    <property type="entry name" value="Phosphatidylinositol 4,5-bisphosphate 3-kinase catalytic subunit"/>
    <property type="match status" value="1"/>
</dbReference>
<dbReference type="Pfam" id="PF00613">
    <property type="entry name" value="PI3Ka"/>
    <property type="match status" value="1"/>
</dbReference>
<dbReference type="PROSITE" id="PS51545">
    <property type="entry name" value="PIK_HELICAL"/>
    <property type="match status" value="1"/>
</dbReference>
<dbReference type="PROSITE" id="PS00916">
    <property type="entry name" value="PI3_4_KINASE_2"/>
    <property type="match status" value="1"/>
</dbReference>
<feature type="compositionally biased region" description="Acidic residues" evidence="6">
    <location>
        <begin position="980"/>
        <end position="998"/>
    </location>
</feature>
<evidence type="ECO:0000256" key="6">
    <source>
        <dbReference type="SAM" id="MobiDB-lite"/>
    </source>
</evidence>
<dbReference type="Pfam" id="PF00794">
    <property type="entry name" value="PI3K_rbd"/>
    <property type="match status" value="1"/>
</dbReference>
<dbReference type="InterPro" id="IPR029071">
    <property type="entry name" value="Ubiquitin-like_domsf"/>
</dbReference>
<dbReference type="SMART" id="SM00144">
    <property type="entry name" value="PI3K_rbd"/>
    <property type="match status" value="1"/>
</dbReference>
<dbReference type="Pfam" id="PF00792">
    <property type="entry name" value="PI3K_C2"/>
    <property type="match status" value="1"/>
</dbReference>
<dbReference type="SUPFAM" id="SSF49562">
    <property type="entry name" value="C2 domain (Calcium/lipid-binding domain, CaLB)"/>
    <property type="match status" value="1"/>
</dbReference>
<comment type="similarity">
    <text evidence="5">Belongs to the PI3/PI4-kinase family.</text>
</comment>
<feature type="region of interest" description="Disordered" evidence="6">
    <location>
        <begin position="975"/>
        <end position="1002"/>
    </location>
</feature>
<feature type="region of interest" description="Disordered" evidence="6">
    <location>
        <begin position="390"/>
        <end position="411"/>
    </location>
</feature>